<dbReference type="EMBL" id="CP144914">
    <property type="protein sequence ID" value="WWD81621.1"/>
    <property type="molecule type" value="Genomic_DNA"/>
</dbReference>
<keyword evidence="2" id="KW-0645">Protease</keyword>
<reference evidence="11 12" key="1">
    <citation type="submission" date="2024-01" db="EMBL/GenBank/DDBJ databases">
        <title>Complete Genome Sequence of Alkalicoccus halolimnae BZ-SZ-XJ29T, a Moderately Halophilic Bacterium Isolated from a Salt Lake.</title>
        <authorList>
            <person name="Zhao B."/>
        </authorList>
    </citation>
    <scope>NUCLEOTIDE SEQUENCE [LARGE SCALE GENOMIC DNA]</scope>
    <source>
        <strain evidence="11 12">BZ-SZ-XJ29</strain>
    </source>
</reference>
<evidence type="ECO:0000259" key="10">
    <source>
        <dbReference type="Pfam" id="PF07687"/>
    </source>
</evidence>
<dbReference type="Pfam" id="PF01546">
    <property type="entry name" value="Peptidase_M20"/>
    <property type="match status" value="1"/>
</dbReference>
<dbReference type="GO" id="GO:0004177">
    <property type="term" value="F:aminopeptidase activity"/>
    <property type="evidence" value="ECO:0007669"/>
    <property type="project" value="UniProtKB-UniRule"/>
</dbReference>
<dbReference type="InterPro" id="IPR011650">
    <property type="entry name" value="Peptidase_M20_dimer"/>
</dbReference>
<dbReference type="GO" id="GO:0046872">
    <property type="term" value="F:metal ion binding"/>
    <property type="evidence" value="ECO:0007669"/>
    <property type="project" value="UniProtKB-UniRule"/>
</dbReference>
<sequence>MVNEKRLLDEFLELVKVDSETKYEREIADVLIGKFEALGLKVTEDDSSTRTGHGAGNLIVTWEGTAEADPIYFTSHMDTVVPGLGVNPEVRNGYVYSDGTTVLGADDKAGIAAMMEAVRSIQEEEKKHGKVQFVITVGEESGLAGARELDVNLVEASYGYALDSDGSVGEIVTAAPNQSKIYATVHGKKAHAGVAPEKGVSAITAASKAIARMPLGRIDGETTANIGRIEGGSQTNIVCDKVEITAEARSLVKEKMNEQTKKMKSAFTEASEEMGASAEVKIQAVYPGFKQSEDDEVVAAAKRAVGNIGLEPRLKQSGGGSDANIIAGHGIPTVNLAVGYEDIHTTNERMPVSELIKLSELVKEIIHEVKK</sequence>
<dbReference type="OrthoDB" id="9776600at2"/>
<organism evidence="11 12">
    <name type="scientific">Alkalicoccus halolimnae</name>
    <dbReference type="NCBI Taxonomy" id="1667239"/>
    <lineage>
        <taxon>Bacteria</taxon>
        <taxon>Bacillati</taxon>
        <taxon>Bacillota</taxon>
        <taxon>Bacilli</taxon>
        <taxon>Bacillales</taxon>
        <taxon>Bacillaceae</taxon>
        <taxon>Alkalicoccus</taxon>
    </lineage>
</organism>
<dbReference type="SUPFAM" id="SSF53187">
    <property type="entry name" value="Zn-dependent exopeptidases"/>
    <property type="match status" value="1"/>
</dbReference>
<dbReference type="Gene3D" id="3.40.630.10">
    <property type="entry name" value="Zn peptidases"/>
    <property type="match status" value="1"/>
</dbReference>
<dbReference type="Pfam" id="PF07687">
    <property type="entry name" value="M20_dimer"/>
    <property type="match status" value="1"/>
</dbReference>
<dbReference type="KEGG" id="ahal:FTX54_007580"/>
<feature type="binding site" evidence="9">
    <location>
        <position position="106"/>
    </location>
    <ligand>
        <name>Zn(2+)</name>
        <dbReference type="ChEBI" id="CHEBI:29105"/>
        <label>2</label>
    </ligand>
</feature>
<evidence type="ECO:0000313" key="12">
    <source>
        <dbReference type="Proteomes" id="UP000321816"/>
    </source>
</evidence>
<dbReference type="InterPro" id="IPR010162">
    <property type="entry name" value="PepT-like"/>
</dbReference>
<feature type="domain" description="Peptidase M20 dimerisation" evidence="10">
    <location>
        <begin position="183"/>
        <end position="272"/>
    </location>
</feature>
<dbReference type="PANTHER" id="PTHR42994:SF2">
    <property type="entry name" value="PEPTIDASE"/>
    <property type="match status" value="1"/>
</dbReference>
<evidence type="ECO:0000256" key="9">
    <source>
        <dbReference type="PIRSR" id="PIRSR001123-2"/>
    </source>
</evidence>
<evidence type="ECO:0000313" key="11">
    <source>
        <dbReference type="EMBL" id="WWD81621.1"/>
    </source>
</evidence>
<keyword evidence="6" id="KW-0482">Metalloprotease</keyword>
<comment type="cofactor">
    <cofactor evidence="1">
        <name>Zn(2+)</name>
        <dbReference type="ChEBI" id="CHEBI:29105"/>
    </cofactor>
</comment>
<evidence type="ECO:0000256" key="1">
    <source>
        <dbReference type="ARBA" id="ARBA00001947"/>
    </source>
</evidence>
<evidence type="ECO:0000256" key="3">
    <source>
        <dbReference type="ARBA" id="ARBA00022723"/>
    </source>
</evidence>
<dbReference type="Proteomes" id="UP000321816">
    <property type="component" value="Chromosome"/>
</dbReference>
<proteinExistence type="inferred from homology"/>
<evidence type="ECO:0000256" key="6">
    <source>
        <dbReference type="ARBA" id="ARBA00023049"/>
    </source>
</evidence>
<name>A0A5C7FJM9_9BACI</name>
<gene>
    <name evidence="11" type="ORF">FTX54_007580</name>
</gene>
<evidence type="ECO:0000256" key="4">
    <source>
        <dbReference type="ARBA" id="ARBA00022801"/>
    </source>
</evidence>
<dbReference type="InterPro" id="IPR036264">
    <property type="entry name" value="Bact_exopeptidase_dim_dom"/>
</dbReference>
<dbReference type="RefSeq" id="WP_147802842.1">
    <property type="nucleotide sequence ID" value="NZ_CP144914.1"/>
</dbReference>
<dbReference type="PROSITE" id="PS00759">
    <property type="entry name" value="ARGE_DAPE_CPG2_2"/>
    <property type="match status" value="1"/>
</dbReference>
<keyword evidence="5" id="KW-0862">Zinc</keyword>
<dbReference type="InterPro" id="IPR002933">
    <property type="entry name" value="Peptidase_M20"/>
</dbReference>
<dbReference type="GO" id="GO:0006508">
    <property type="term" value="P:proteolysis"/>
    <property type="evidence" value="ECO:0007669"/>
    <property type="project" value="UniProtKB-KW"/>
</dbReference>
<feature type="binding site" evidence="9">
    <location>
        <position position="163"/>
    </location>
    <ligand>
        <name>Zn(2+)</name>
        <dbReference type="ChEBI" id="CHEBI:29105"/>
        <label>1</label>
    </ligand>
</feature>
<comment type="cofactor">
    <cofactor evidence="9">
        <name>a divalent metal cation</name>
        <dbReference type="ChEBI" id="CHEBI:60240"/>
    </cofactor>
    <text evidence="9">Binds 2 divalent metal cations per subunit.</text>
</comment>
<dbReference type="InterPro" id="IPR001261">
    <property type="entry name" value="ArgE/DapE_CS"/>
</dbReference>
<evidence type="ECO:0000256" key="5">
    <source>
        <dbReference type="ARBA" id="ARBA00022833"/>
    </source>
</evidence>
<comment type="similarity">
    <text evidence="7">Belongs to the peptidase M42 family.</text>
</comment>
<dbReference type="PROSITE" id="PS00758">
    <property type="entry name" value="ARGE_DAPE_CPG2_1"/>
    <property type="match status" value="1"/>
</dbReference>
<keyword evidence="3 9" id="KW-0479">Metal-binding</keyword>
<evidence type="ECO:0000256" key="7">
    <source>
        <dbReference type="PIRNR" id="PIRNR001123"/>
    </source>
</evidence>
<dbReference type="AlphaFoldDB" id="A0A5C7FJM9"/>
<protein>
    <submittedName>
        <fullName evidence="11">M20/M25/M40 family metallo-hydrolase</fullName>
    </submittedName>
</protein>
<dbReference type="InterPro" id="IPR008007">
    <property type="entry name" value="Peptidase_M42"/>
</dbReference>
<evidence type="ECO:0000256" key="8">
    <source>
        <dbReference type="PIRSR" id="PIRSR001123-1"/>
    </source>
</evidence>
<keyword evidence="12" id="KW-1185">Reference proteome</keyword>
<dbReference type="SUPFAM" id="SSF55031">
    <property type="entry name" value="Bacterial exopeptidase dimerisation domain"/>
    <property type="match status" value="1"/>
</dbReference>
<feature type="active site" description="Proton acceptor" evidence="8">
    <location>
        <position position="139"/>
    </location>
</feature>
<keyword evidence="4" id="KW-0378">Hydrolase</keyword>
<dbReference type="NCBIfam" id="TIGR01883">
    <property type="entry name" value="PepT-like"/>
    <property type="match status" value="1"/>
</dbReference>
<evidence type="ECO:0000256" key="2">
    <source>
        <dbReference type="ARBA" id="ARBA00022670"/>
    </source>
</evidence>
<feature type="binding site" evidence="9">
    <location>
        <position position="140"/>
    </location>
    <ligand>
        <name>Zn(2+)</name>
        <dbReference type="ChEBI" id="CHEBI:29105"/>
        <label>2</label>
    </ligand>
</feature>
<dbReference type="Gene3D" id="3.30.70.360">
    <property type="match status" value="1"/>
</dbReference>
<dbReference type="PIRSF" id="PIRSF001123">
    <property type="entry name" value="PepA_GA"/>
    <property type="match status" value="1"/>
</dbReference>
<dbReference type="PANTHER" id="PTHR42994">
    <property type="entry name" value="PEPTIDASE T"/>
    <property type="match status" value="1"/>
</dbReference>
<dbReference type="GO" id="GO:0008237">
    <property type="term" value="F:metallopeptidase activity"/>
    <property type="evidence" value="ECO:0007669"/>
    <property type="project" value="UniProtKB-KW"/>
</dbReference>
<feature type="binding site" evidence="9">
    <location>
        <position position="106"/>
    </location>
    <ligand>
        <name>Zn(2+)</name>
        <dbReference type="ChEBI" id="CHEBI:29105"/>
        <label>1</label>
    </ligand>
</feature>
<accession>A0A5C7FJM9</accession>